<evidence type="ECO:0000313" key="2">
    <source>
        <dbReference type="Proteomes" id="UP000217895"/>
    </source>
</evidence>
<dbReference type="Gene3D" id="3.40.1350.10">
    <property type="match status" value="1"/>
</dbReference>
<protein>
    <submittedName>
        <fullName evidence="1">XisH protein</fullName>
    </submittedName>
</protein>
<dbReference type="SUPFAM" id="SSF52980">
    <property type="entry name" value="Restriction endonuclease-like"/>
    <property type="match status" value="1"/>
</dbReference>
<name>A0A1Z4JSZ4_LEPBY</name>
<proteinExistence type="predicted"/>
<keyword evidence="2" id="KW-1185">Reference proteome</keyword>
<dbReference type="InterPro" id="IPR014919">
    <property type="entry name" value="XisH"/>
</dbReference>
<evidence type="ECO:0000313" key="1">
    <source>
        <dbReference type="EMBL" id="BAY59871.1"/>
    </source>
</evidence>
<accession>A0A1Z4JSZ4</accession>
<organism evidence="1 2">
    <name type="scientific">Leptolyngbya boryana NIES-2135</name>
    <dbReference type="NCBI Taxonomy" id="1973484"/>
    <lineage>
        <taxon>Bacteria</taxon>
        <taxon>Bacillati</taxon>
        <taxon>Cyanobacteriota</taxon>
        <taxon>Cyanophyceae</taxon>
        <taxon>Leptolyngbyales</taxon>
        <taxon>Leptolyngbyaceae</taxon>
        <taxon>Leptolyngbya group</taxon>
        <taxon>Leptolyngbya</taxon>
    </lineage>
</organism>
<dbReference type="Pfam" id="PF08814">
    <property type="entry name" value="XisH"/>
    <property type="match status" value="1"/>
</dbReference>
<dbReference type="InterPro" id="IPR011856">
    <property type="entry name" value="tRNA_endonuc-like_dom_sf"/>
</dbReference>
<keyword evidence="1" id="KW-0614">Plasmid</keyword>
<sequence>MSAKDLFHDAVKQALIRDGWTITDDPLVVRYGLTNLKVDLAQNE</sequence>
<dbReference type="InterPro" id="IPR011335">
    <property type="entry name" value="Restrct_endonuc-II-like"/>
</dbReference>
<dbReference type="Proteomes" id="UP000217895">
    <property type="component" value="Plasmid Plasmid2 dna"/>
</dbReference>
<dbReference type="GO" id="GO:0003676">
    <property type="term" value="F:nucleic acid binding"/>
    <property type="evidence" value="ECO:0007669"/>
    <property type="project" value="InterPro"/>
</dbReference>
<dbReference type="AlphaFoldDB" id="A0A1Z4JSZ4"/>
<geneLocation type="plasmid" evidence="1">
    <name>plasmid2</name>
</geneLocation>
<reference evidence="1 2" key="1">
    <citation type="submission" date="2017-06" db="EMBL/GenBank/DDBJ databases">
        <title>Genome sequencing of cyanobaciteial culture collection at National Institute for Environmental Studies (NIES).</title>
        <authorList>
            <person name="Hirose Y."/>
            <person name="Shimura Y."/>
            <person name="Fujisawa T."/>
            <person name="Nakamura Y."/>
            <person name="Kawachi M."/>
        </authorList>
    </citation>
    <scope>NUCLEOTIDE SEQUENCE [LARGE SCALE GENOMIC DNA]</scope>
    <source>
        <strain evidence="1 2">NIES-2135</strain>
        <plasmid evidence="2">Plasmid Plasmid2 dna</plasmid>
    </source>
</reference>
<dbReference type="EMBL" id="AP018205">
    <property type="protein sequence ID" value="BAY59871.1"/>
    <property type="molecule type" value="Genomic_DNA"/>
</dbReference>
<gene>
    <name evidence="1" type="ORF">NIES2135_67480</name>
</gene>